<dbReference type="HOGENOM" id="CLU_3020102_0_0_1"/>
<sequence>HANVIVLSSEEQEDGDLNPHPYWYAHIVNIFHVVIKHIGSNFQNSNTQRIKVLWVC</sequence>
<dbReference type="EMBL" id="GL945475">
    <property type="protein sequence ID" value="EGO03291.1"/>
    <property type="molecule type" value="Genomic_DNA"/>
</dbReference>
<name>F8PK51_SERL3</name>
<evidence type="ECO:0000313" key="1">
    <source>
        <dbReference type="EMBL" id="EGO03291.1"/>
    </source>
</evidence>
<evidence type="ECO:0000313" key="2">
    <source>
        <dbReference type="Proteomes" id="UP000008063"/>
    </source>
</evidence>
<keyword evidence="2" id="KW-1185">Reference proteome</keyword>
<organism evidence="2">
    <name type="scientific">Serpula lacrymans var. lacrymans (strain S7.3)</name>
    <name type="common">Dry rot fungus</name>
    <dbReference type="NCBI Taxonomy" id="936435"/>
    <lineage>
        <taxon>Eukaryota</taxon>
        <taxon>Fungi</taxon>
        <taxon>Dikarya</taxon>
        <taxon>Basidiomycota</taxon>
        <taxon>Agaricomycotina</taxon>
        <taxon>Agaricomycetes</taxon>
        <taxon>Agaricomycetidae</taxon>
        <taxon>Boletales</taxon>
        <taxon>Coniophorineae</taxon>
        <taxon>Serpulaceae</taxon>
        <taxon>Serpula</taxon>
    </lineage>
</organism>
<dbReference type="AlphaFoldDB" id="F8PK51"/>
<gene>
    <name evidence="1" type="ORF">SERLA73DRAFT_45594</name>
</gene>
<accession>F8PK51</accession>
<reference evidence="2" key="1">
    <citation type="journal article" date="2011" name="Science">
        <title>The plant cell wall-decomposing machinery underlies the functional diversity of forest fungi.</title>
        <authorList>
            <person name="Eastwood D.C."/>
            <person name="Floudas D."/>
            <person name="Binder M."/>
            <person name="Majcherczyk A."/>
            <person name="Schneider P."/>
            <person name="Aerts A."/>
            <person name="Asiegbu F.O."/>
            <person name="Baker S.E."/>
            <person name="Barry K."/>
            <person name="Bendiksby M."/>
            <person name="Blumentritt M."/>
            <person name="Coutinho P.M."/>
            <person name="Cullen D."/>
            <person name="de Vries R.P."/>
            <person name="Gathman A."/>
            <person name="Goodell B."/>
            <person name="Henrissat B."/>
            <person name="Ihrmark K."/>
            <person name="Kauserud H."/>
            <person name="Kohler A."/>
            <person name="LaButti K."/>
            <person name="Lapidus A."/>
            <person name="Lavin J.L."/>
            <person name="Lee Y.-H."/>
            <person name="Lindquist E."/>
            <person name="Lilly W."/>
            <person name="Lucas S."/>
            <person name="Morin E."/>
            <person name="Murat C."/>
            <person name="Oguiza J.A."/>
            <person name="Park J."/>
            <person name="Pisabarro A.G."/>
            <person name="Riley R."/>
            <person name="Rosling A."/>
            <person name="Salamov A."/>
            <person name="Schmidt O."/>
            <person name="Schmutz J."/>
            <person name="Skrede I."/>
            <person name="Stenlid J."/>
            <person name="Wiebenga A."/>
            <person name="Xie X."/>
            <person name="Kuees U."/>
            <person name="Hibbett D.S."/>
            <person name="Hoffmeister D."/>
            <person name="Hoegberg N."/>
            <person name="Martin F."/>
            <person name="Grigoriev I.V."/>
            <person name="Watkinson S.C."/>
        </authorList>
    </citation>
    <scope>NUCLEOTIDE SEQUENCE [LARGE SCALE GENOMIC DNA]</scope>
    <source>
        <strain evidence="2">strain S7.3</strain>
    </source>
</reference>
<dbReference type="Proteomes" id="UP000008063">
    <property type="component" value="Unassembled WGS sequence"/>
</dbReference>
<feature type="non-terminal residue" evidence="1">
    <location>
        <position position="1"/>
    </location>
</feature>
<dbReference type="InParanoid" id="F8PK51"/>
<proteinExistence type="predicted"/>
<dbReference type="OrthoDB" id="3267098at2759"/>
<protein>
    <submittedName>
        <fullName evidence="1">Uncharacterized protein</fullName>
    </submittedName>
</protein>